<proteinExistence type="predicted"/>
<gene>
    <name evidence="1" type="ORF">CSSPJE1EN2_LOCUS15391</name>
</gene>
<protein>
    <submittedName>
        <fullName evidence="1">Uncharacterized protein</fullName>
    </submittedName>
</protein>
<name>A0ABP1BD78_9BRYO</name>
<accession>A0ABP1BD78</accession>
<dbReference type="Proteomes" id="UP001497522">
    <property type="component" value="Chromosome 3"/>
</dbReference>
<organism evidence="1 2">
    <name type="scientific">Sphagnum jensenii</name>
    <dbReference type="NCBI Taxonomy" id="128206"/>
    <lineage>
        <taxon>Eukaryota</taxon>
        <taxon>Viridiplantae</taxon>
        <taxon>Streptophyta</taxon>
        <taxon>Embryophyta</taxon>
        <taxon>Bryophyta</taxon>
        <taxon>Sphagnophytina</taxon>
        <taxon>Sphagnopsida</taxon>
        <taxon>Sphagnales</taxon>
        <taxon>Sphagnaceae</taxon>
        <taxon>Sphagnum</taxon>
    </lineage>
</organism>
<keyword evidence="2" id="KW-1185">Reference proteome</keyword>
<sequence>MRMRVFGADSVHNSGFEARDKEGREKGESIVPGVAEEIAAYEAGNDGLRKMDPGTQLSLQGGCVGSQDKKGYGKVLDGLALARILDIVLAAVRDVVQHITPDDCDDPEFPTSFRLQWTTVATGSCDALNVTHCYKNLHLKPCCTDVEDAQPLCKVHPEEEVLDMNAKFFSEDQILLSRTRQQKLPIEGGLHSEEMATKNFRVYKTSLRYTLHQQIPTLRQFHSEELRVGKCSSFQEQSPDVELQAQGRMRLSVSCPKNFAHLLKHMLRPPIHVSVLPLPPKLPQQK</sequence>
<reference evidence="1" key="1">
    <citation type="submission" date="2024-03" db="EMBL/GenBank/DDBJ databases">
        <authorList>
            <consortium name="ELIXIR-Norway"/>
            <consortium name="Elixir Norway"/>
        </authorList>
    </citation>
    <scope>NUCLEOTIDE SEQUENCE</scope>
</reference>
<dbReference type="EMBL" id="OZ023704">
    <property type="protein sequence ID" value="CAK9872821.1"/>
    <property type="molecule type" value="Genomic_DNA"/>
</dbReference>
<evidence type="ECO:0000313" key="2">
    <source>
        <dbReference type="Proteomes" id="UP001497522"/>
    </source>
</evidence>
<evidence type="ECO:0000313" key="1">
    <source>
        <dbReference type="EMBL" id="CAK9872821.1"/>
    </source>
</evidence>